<keyword evidence="9 19" id="KW-0378">Hydrolase</keyword>
<evidence type="ECO:0000256" key="16">
    <source>
        <dbReference type="ARBA" id="ARBA00023242"/>
    </source>
</evidence>
<keyword evidence="4 19" id="KW-0235">DNA replication</keyword>
<dbReference type="GO" id="GO:0003677">
    <property type="term" value="F:DNA binding"/>
    <property type="evidence" value="ECO:0007669"/>
    <property type="project" value="UniProtKB-UniRule"/>
</dbReference>
<evidence type="ECO:0000256" key="15">
    <source>
        <dbReference type="ARBA" id="ARBA00023204"/>
    </source>
</evidence>
<organism evidence="24 25">
    <name type="scientific">Trichonephila inaurata madagascariensis</name>
    <dbReference type="NCBI Taxonomy" id="2747483"/>
    <lineage>
        <taxon>Eukaryota</taxon>
        <taxon>Metazoa</taxon>
        <taxon>Ecdysozoa</taxon>
        <taxon>Arthropoda</taxon>
        <taxon>Chelicerata</taxon>
        <taxon>Arachnida</taxon>
        <taxon>Araneae</taxon>
        <taxon>Araneomorphae</taxon>
        <taxon>Entelegynae</taxon>
        <taxon>Araneoidea</taxon>
        <taxon>Nephilidae</taxon>
        <taxon>Trichonephila</taxon>
        <taxon>Trichonephila inaurata</taxon>
    </lineage>
</organism>
<evidence type="ECO:0000256" key="20">
    <source>
        <dbReference type="SAM" id="MobiDB-lite"/>
    </source>
</evidence>
<dbReference type="InterPro" id="IPR045055">
    <property type="entry name" value="DNA2/NAM7-like"/>
</dbReference>
<dbReference type="PANTHER" id="PTHR10887:SF433">
    <property type="entry name" value="DNA REPLICATION ATP-DEPENDENT HELICASE_NUCLEASE DNA2"/>
    <property type="match status" value="1"/>
</dbReference>
<evidence type="ECO:0000256" key="3">
    <source>
        <dbReference type="ARBA" id="ARBA00022485"/>
    </source>
</evidence>
<feature type="region of interest" description="Disordered" evidence="20">
    <location>
        <begin position="1"/>
        <end position="56"/>
    </location>
</feature>
<comment type="caution">
    <text evidence="24">The sequence shown here is derived from an EMBL/GenBank/DDBJ whole genome shotgun (WGS) entry which is preliminary data.</text>
</comment>
<keyword evidence="14 19" id="KW-0238">DNA-binding</keyword>
<feature type="domain" description="DNA2/NAM7 helicase-like C-terminal" evidence="23">
    <location>
        <begin position="1053"/>
        <end position="1262"/>
    </location>
</feature>
<keyword evidence="3 19" id="KW-0004">4Fe-4S</keyword>
<dbReference type="InterPro" id="IPR041679">
    <property type="entry name" value="DNA2/NAM7-like_C"/>
</dbReference>
<comment type="cofactor">
    <cofactor evidence="1">
        <name>[4Fe-4S] cluster</name>
        <dbReference type="ChEBI" id="CHEBI:49883"/>
    </cofactor>
</comment>
<dbReference type="InterPro" id="IPR014808">
    <property type="entry name" value="DNA_replication_fac_Dna2_N"/>
</dbReference>
<dbReference type="GO" id="GO:0017116">
    <property type="term" value="F:single-stranded DNA helicase activity"/>
    <property type="evidence" value="ECO:0007669"/>
    <property type="project" value="UniProtKB-UniRule"/>
</dbReference>
<evidence type="ECO:0000259" key="21">
    <source>
        <dbReference type="Pfam" id="PF08696"/>
    </source>
</evidence>
<dbReference type="CDD" id="cd18041">
    <property type="entry name" value="DEXXQc_DNA2"/>
    <property type="match status" value="1"/>
</dbReference>
<dbReference type="GO" id="GO:0046872">
    <property type="term" value="F:metal ion binding"/>
    <property type="evidence" value="ECO:0007669"/>
    <property type="project" value="UniProtKB-UniRule"/>
</dbReference>
<keyword evidence="19" id="KW-0158">Chromosome</keyword>
<dbReference type="Gene3D" id="3.90.320.10">
    <property type="match status" value="1"/>
</dbReference>
<feature type="domain" description="DNA replication factor Dna2 N-terminal" evidence="21">
    <location>
        <begin position="338"/>
        <end position="530"/>
    </location>
</feature>
<evidence type="ECO:0000256" key="10">
    <source>
        <dbReference type="ARBA" id="ARBA00022806"/>
    </source>
</evidence>
<dbReference type="Gene3D" id="3.40.50.300">
    <property type="entry name" value="P-loop containing nucleotide triphosphate hydrolases"/>
    <property type="match status" value="2"/>
</dbReference>
<evidence type="ECO:0000256" key="2">
    <source>
        <dbReference type="ARBA" id="ARBA00007913"/>
    </source>
</evidence>
<dbReference type="GO" id="GO:0006281">
    <property type="term" value="P:DNA repair"/>
    <property type="evidence" value="ECO:0007669"/>
    <property type="project" value="UniProtKB-KW"/>
</dbReference>
<evidence type="ECO:0000256" key="9">
    <source>
        <dbReference type="ARBA" id="ARBA00022801"/>
    </source>
</evidence>
<evidence type="ECO:0000256" key="1">
    <source>
        <dbReference type="ARBA" id="ARBA00001966"/>
    </source>
</evidence>
<dbReference type="EC" id="3.1.-.-" evidence="19"/>
<keyword evidence="12 19" id="KW-0408">Iron</keyword>
<dbReference type="InterPro" id="IPR041677">
    <property type="entry name" value="DNA2/NAM7_AAA_11"/>
</dbReference>
<dbReference type="GO" id="GO:0051539">
    <property type="term" value="F:4 iron, 4 sulfur cluster binding"/>
    <property type="evidence" value="ECO:0007669"/>
    <property type="project" value="UniProtKB-UniRule"/>
</dbReference>
<sequence length="1293" mass="146047">MDQLSDDDFVPPTPKNQRKLLFPQNSKLSSKATSKNFKKPIQNAKRKKTSGMSPDFKKFKDKTKQVTLINYLKKDASLKETSIDHPVKVRLFEDSKTTDVKNTTHVLVDSSSEIVSNLSSCALFSDQENELNNGMFIGDDVDPKIKTSTLSESCSSSAKTSDVKCVDFVKDSIAVLQLNTGSEFSKNLNDLSNTPSTLKISEIAEANTKIEFQNNISEACLYSNKICKDVENLKLDLDDRIKCTDNSLSNKVLLEVHEYEKEANNIKNADVSDMESNMSWINDFEWKAYDNPMEKDISVSKDASKSKISNFLENKLLFTVKEICKNEMNEPKLILETNSGDLKTCILKGFWTDSLVNVGDSVHVLKEFENNQAVIDNHSGFLVINPDFLLSSTAIVSTLFCMRKAALNYILPNWSSGNDVMMIGNLVHDIFQQAVNNHASSKEEINTIFERVLMKRENLISLSCQDILESDLKEKVAEYIPSITKWIEKHCTFGKRIAVDNLQVTSVEGIEDNVWSPKYGIKGKIDMTVKTFFRKEQISKILPLELKTGRATYSAEHIGQINLYILMLEENSKELSEGLLLYLRDIANMKLISVNHNSLRGLIQLRNELAFYTSRWISRSSTQIDDIENCHLPKPLNNKKFCGKCPYLLPCTVYQRALSEDKNLEVDHAMKSLITPTTSHLTLSHLQYFVHWSNLLLIESSNVAITNAFWTEESTCREKKGMCLSWLSLDKNAKQNEEINEAFSATFCRSVKSPVSSSLVSVGLKTGDYIAVSKQGSIDEVAITMGYIVKILEESVTIISDRDFSKVSKYEDYIFRIDKQISNSASACIRNNLMCLMNNDSEALKLRKFVIDKHPPIFAKSLPKDVVLNGRPILKELNKVQQRVVLKALMSQDYLIIKGMPGTGKTSTIVALVRLLSSMGNSVLLTSYTHSAIDNILLKLKEHMPFVRIGQEGRIHPNLKEFSFENWTKDFSTVNQFKTFMNDQMVVATTCLSINHAIFKVRKFDICIVDEASQINQIACLGPLFHAKKFILVGDDKQLPPLVVNEKAREKGMQESLLQRLCNADNSMELVIQYRMNKEIMRLCNELTYNGALQCGSETVAQSVLKLDISSIRDSTPDWVLQALQVDLRKSVIFINTENVNNSFSSGMSSDKNEFESELVLTILQTLSELKVAECDIGIITPYRRQVDLIATKLKHINMNEIEVNTVDQYQGRDKSVIIISCVKCNKSTTDCDKKGVIINEERRLNVAISRAKRKLIIIGCKSSLIMYKPFEKLIKSFAAEQIIKLSSESFPS</sequence>
<keyword evidence="8 19" id="KW-0227">DNA damage</keyword>
<evidence type="ECO:0000256" key="8">
    <source>
        <dbReference type="ARBA" id="ARBA00022763"/>
    </source>
</evidence>
<dbReference type="SUPFAM" id="SSF52540">
    <property type="entry name" value="P-loop containing nucleoside triphosphate hydrolases"/>
    <property type="match status" value="1"/>
</dbReference>
<evidence type="ECO:0000256" key="12">
    <source>
        <dbReference type="ARBA" id="ARBA00023004"/>
    </source>
</evidence>
<dbReference type="FunFam" id="3.40.50.300:FF:001170">
    <property type="entry name" value="DNA replication helicase Dna2"/>
    <property type="match status" value="1"/>
</dbReference>
<keyword evidence="15 19" id="KW-0234">DNA repair</keyword>
<keyword evidence="25" id="KW-1185">Reference proteome</keyword>
<accession>A0A8X6XG64</accession>
<keyword evidence="10 19" id="KW-0347">Helicase</keyword>
<keyword evidence="17 19" id="KW-0511">Multifunctional enzyme</keyword>
<dbReference type="GO" id="GO:0005737">
    <property type="term" value="C:cytoplasm"/>
    <property type="evidence" value="ECO:0007669"/>
    <property type="project" value="TreeGrafter"/>
</dbReference>
<comment type="catalytic activity">
    <reaction evidence="18 19">
        <text>ATP + H2O = ADP + phosphate + H(+)</text>
        <dbReference type="Rhea" id="RHEA:13065"/>
        <dbReference type="ChEBI" id="CHEBI:15377"/>
        <dbReference type="ChEBI" id="CHEBI:15378"/>
        <dbReference type="ChEBI" id="CHEBI:30616"/>
        <dbReference type="ChEBI" id="CHEBI:43474"/>
        <dbReference type="ChEBI" id="CHEBI:456216"/>
        <dbReference type="EC" id="3.6.4.12"/>
    </reaction>
</comment>
<dbReference type="PANTHER" id="PTHR10887">
    <property type="entry name" value="DNA2/NAM7 HELICASE FAMILY"/>
    <property type="match status" value="1"/>
</dbReference>
<dbReference type="GO" id="GO:0071932">
    <property type="term" value="P:replication fork reversal"/>
    <property type="evidence" value="ECO:0007669"/>
    <property type="project" value="TreeGrafter"/>
</dbReference>
<keyword evidence="13 19" id="KW-0411">Iron-sulfur</keyword>
<dbReference type="GO" id="GO:0033567">
    <property type="term" value="P:DNA replication, Okazaki fragment processing"/>
    <property type="evidence" value="ECO:0007669"/>
    <property type="project" value="UniProtKB-UniRule"/>
</dbReference>
<keyword evidence="5 19" id="KW-0540">Nuclease</keyword>
<gene>
    <name evidence="24" type="primary">Dna2</name>
    <name evidence="24" type="ORF">TNIN_388301</name>
</gene>
<dbReference type="Pfam" id="PF13087">
    <property type="entry name" value="AAA_12"/>
    <property type="match status" value="1"/>
</dbReference>
<evidence type="ECO:0000256" key="18">
    <source>
        <dbReference type="ARBA" id="ARBA00047995"/>
    </source>
</evidence>
<evidence type="ECO:0000313" key="24">
    <source>
        <dbReference type="EMBL" id="GFY51176.1"/>
    </source>
</evidence>
<dbReference type="CDD" id="cd22318">
    <property type="entry name" value="DNA2_N-like"/>
    <property type="match status" value="1"/>
</dbReference>
<evidence type="ECO:0000256" key="17">
    <source>
        <dbReference type="ARBA" id="ARBA00023268"/>
    </source>
</evidence>
<comment type="similarity">
    <text evidence="2 19">Belongs to the DNA2/NAM7 helicase family.</text>
</comment>
<dbReference type="EMBL" id="BMAV01007923">
    <property type="protein sequence ID" value="GFY51176.1"/>
    <property type="molecule type" value="Genomic_DNA"/>
</dbReference>
<dbReference type="CDD" id="cd18808">
    <property type="entry name" value="SF1_C_Upf1"/>
    <property type="match status" value="1"/>
</dbReference>
<evidence type="ECO:0000256" key="14">
    <source>
        <dbReference type="ARBA" id="ARBA00023125"/>
    </source>
</evidence>
<evidence type="ECO:0000256" key="6">
    <source>
        <dbReference type="ARBA" id="ARBA00022723"/>
    </source>
</evidence>
<dbReference type="InterPro" id="IPR047187">
    <property type="entry name" value="SF1_C_Upf1"/>
</dbReference>
<reference evidence="24" key="1">
    <citation type="submission" date="2020-08" db="EMBL/GenBank/DDBJ databases">
        <title>Multicomponent nature underlies the extraordinary mechanical properties of spider dragline silk.</title>
        <authorList>
            <person name="Kono N."/>
            <person name="Nakamura H."/>
            <person name="Mori M."/>
            <person name="Yoshida Y."/>
            <person name="Ohtoshi R."/>
            <person name="Malay A.D."/>
            <person name="Moran D.A.P."/>
            <person name="Tomita M."/>
            <person name="Numata K."/>
            <person name="Arakawa K."/>
        </authorList>
    </citation>
    <scope>NUCLEOTIDE SEQUENCE</scope>
</reference>
<evidence type="ECO:0000256" key="7">
    <source>
        <dbReference type="ARBA" id="ARBA00022741"/>
    </source>
</evidence>
<dbReference type="GO" id="GO:0005634">
    <property type="term" value="C:nucleus"/>
    <property type="evidence" value="ECO:0007669"/>
    <property type="project" value="UniProtKB-SubCell"/>
</dbReference>
<dbReference type="InterPro" id="IPR027417">
    <property type="entry name" value="P-loop_NTPase"/>
</dbReference>
<proteinExistence type="inferred from homology"/>
<comment type="subcellular location">
    <subcellularLocation>
        <location evidence="19">Nucleus</location>
    </subcellularLocation>
    <subcellularLocation>
        <location evidence="19">Chromosome</location>
    </subcellularLocation>
</comment>
<evidence type="ECO:0000313" key="25">
    <source>
        <dbReference type="Proteomes" id="UP000886998"/>
    </source>
</evidence>
<dbReference type="InterPro" id="IPR011604">
    <property type="entry name" value="PDDEXK-like_dom_sf"/>
</dbReference>
<keyword evidence="11 19" id="KW-0067">ATP-binding</keyword>
<keyword evidence="6 19" id="KW-0479">Metal-binding</keyword>
<name>A0A8X6XG64_9ARAC</name>
<evidence type="ECO:0000256" key="5">
    <source>
        <dbReference type="ARBA" id="ARBA00022722"/>
    </source>
</evidence>
<feature type="domain" description="DNA2/NAM7 helicase helicase" evidence="22">
    <location>
        <begin position="876"/>
        <end position="966"/>
    </location>
</feature>
<keyword evidence="16 19" id="KW-0539">Nucleus</keyword>
<keyword evidence="7 19" id="KW-0547">Nucleotide-binding</keyword>
<dbReference type="GO" id="GO:0005694">
    <property type="term" value="C:chromosome"/>
    <property type="evidence" value="ECO:0007669"/>
    <property type="project" value="UniProtKB-SubCell"/>
</dbReference>
<evidence type="ECO:0000259" key="23">
    <source>
        <dbReference type="Pfam" id="PF13087"/>
    </source>
</evidence>
<evidence type="ECO:0000256" key="13">
    <source>
        <dbReference type="ARBA" id="ARBA00023014"/>
    </source>
</evidence>
<dbReference type="Pfam" id="PF13086">
    <property type="entry name" value="AAA_11"/>
    <property type="match status" value="2"/>
</dbReference>
<dbReference type="InterPro" id="IPR026851">
    <property type="entry name" value="Dna2/JHS1_DEXXQ-box"/>
</dbReference>
<dbReference type="GO" id="GO:0005524">
    <property type="term" value="F:ATP binding"/>
    <property type="evidence" value="ECO:0007669"/>
    <property type="project" value="UniProtKB-UniRule"/>
</dbReference>
<evidence type="ECO:0000256" key="11">
    <source>
        <dbReference type="ARBA" id="ARBA00022840"/>
    </source>
</evidence>
<protein>
    <recommendedName>
        <fullName evidence="19">DNA replication ATP-dependent helicase/nuclease</fullName>
        <ecNumber evidence="19">3.1.-.-</ecNumber>
        <ecNumber evidence="19">3.6.4.12</ecNumber>
    </recommendedName>
</protein>
<feature type="domain" description="DNA2/NAM7 helicase helicase" evidence="22">
    <location>
        <begin position="967"/>
        <end position="1045"/>
    </location>
</feature>
<evidence type="ECO:0000256" key="4">
    <source>
        <dbReference type="ARBA" id="ARBA00022705"/>
    </source>
</evidence>
<feature type="compositionally biased region" description="Polar residues" evidence="20">
    <location>
        <begin position="23"/>
        <end position="35"/>
    </location>
</feature>
<dbReference type="EC" id="3.6.4.12" evidence="19"/>
<dbReference type="OrthoDB" id="306218at2759"/>
<comment type="function">
    <text evidence="19">Key enzyme involved in DNA replication and DNA repair. Involved in Okazaki fragments processing by cleaving long flaps that escape FEN1: flaps that are longer than 27 nucleotides are coated by replication protein A complex (RPA), leading to recruit DNA2 which cleaves the flap until it is too short to bind RPA and becomes a substrate for FEN1. Also involved in 5'-end resection of DNA during double-strand break (DSB) repair by mediating the cleavage of 5'-ssDNA.</text>
</comment>
<dbReference type="GO" id="GO:0017108">
    <property type="term" value="F:5'-flap endonuclease activity"/>
    <property type="evidence" value="ECO:0007669"/>
    <property type="project" value="UniProtKB-UniRule"/>
</dbReference>
<evidence type="ECO:0000256" key="19">
    <source>
        <dbReference type="RuleBase" id="RU367041"/>
    </source>
</evidence>
<dbReference type="Pfam" id="PF08696">
    <property type="entry name" value="Dna2"/>
    <property type="match status" value="1"/>
</dbReference>
<dbReference type="Proteomes" id="UP000886998">
    <property type="component" value="Unassembled WGS sequence"/>
</dbReference>
<evidence type="ECO:0000259" key="22">
    <source>
        <dbReference type="Pfam" id="PF13086"/>
    </source>
</evidence>